<dbReference type="PANTHER" id="PTHR15139">
    <property type="entry name" value="TUBULIN FOLDING COFACTOR C"/>
    <property type="match status" value="1"/>
</dbReference>
<dbReference type="Gene3D" id="2.160.20.70">
    <property type="match status" value="1"/>
</dbReference>
<feature type="domain" description="C-CAP/cofactor C-like" evidence="7">
    <location>
        <begin position="121"/>
        <end position="246"/>
    </location>
</feature>
<dbReference type="PROSITE" id="PS51329">
    <property type="entry name" value="C_CAP_COFACTOR_C"/>
    <property type="match status" value="1"/>
</dbReference>
<reference evidence="8" key="1">
    <citation type="submission" date="2021-11" db="EMBL/GenBank/DDBJ databases">
        <authorList>
            <person name="Herlambang A."/>
            <person name="Guo Y."/>
            <person name="Takashima Y."/>
            <person name="Nishizawa T."/>
        </authorList>
    </citation>
    <scope>NUCLEOTIDE SEQUENCE</scope>
    <source>
        <strain evidence="8">E1425</strain>
    </source>
</reference>
<dbReference type="Gene3D" id="1.20.58.1250">
    <property type="entry name" value="Tubulin Binding Cofactor C, N-terminal domain"/>
    <property type="match status" value="1"/>
</dbReference>
<dbReference type="InterPro" id="IPR012945">
    <property type="entry name" value="Tubulin-bd_cofactor_C_dom"/>
</dbReference>
<gene>
    <name evidence="8" type="ORF">EMPS_07064</name>
</gene>
<dbReference type="GO" id="GO:0005737">
    <property type="term" value="C:cytoplasm"/>
    <property type="evidence" value="ECO:0007669"/>
    <property type="project" value="UniProtKB-SubCell"/>
</dbReference>
<dbReference type="GO" id="GO:0007023">
    <property type="term" value="P:post-chaperonin tubulin folding pathway"/>
    <property type="evidence" value="ECO:0007669"/>
    <property type="project" value="InterPro"/>
</dbReference>
<accession>A0A9P3HDE8</accession>
<dbReference type="GO" id="GO:0007021">
    <property type="term" value="P:tubulin complex assembly"/>
    <property type="evidence" value="ECO:0007669"/>
    <property type="project" value="TreeGrafter"/>
</dbReference>
<name>A0A9P3HDE8_9FUNG</name>
<keyword evidence="9" id="KW-1185">Reference proteome</keyword>
<evidence type="ECO:0000256" key="3">
    <source>
        <dbReference type="ARBA" id="ARBA00022490"/>
    </source>
</evidence>
<dbReference type="InterPro" id="IPR017901">
    <property type="entry name" value="C-CAP_CF_C-like"/>
</dbReference>
<dbReference type="OrthoDB" id="194775at2759"/>
<feature type="region of interest" description="Disordered" evidence="6">
    <location>
        <begin position="103"/>
        <end position="133"/>
    </location>
</feature>
<dbReference type="AlphaFoldDB" id="A0A9P3HDE8"/>
<dbReference type="InterPro" id="IPR031925">
    <property type="entry name" value="TBCC_N"/>
</dbReference>
<evidence type="ECO:0000256" key="6">
    <source>
        <dbReference type="SAM" id="MobiDB-lite"/>
    </source>
</evidence>
<feature type="compositionally biased region" description="Polar residues" evidence="6">
    <location>
        <begin position="117"/>
        <end position="132"/>
    </location>
</feature>
<organism evidence="8 9">
    <name type="scientific">Entomortierella parvispora</name>
    <dbReference type="NCBI Taxonomy" id="205924"/>
    <lineage>
        <taxon>Eukaryota</taxon>
        <taxon>Fungi</taxon>
        <taxon>Fungi incertae sedis</taxon>
        <taxon>Mucoromycota</taxon>
        <taxon>Mortierellomycotina</taxon>
        <taxon>Mortierellomycetes</taxon>
        <taxon>Mortierellales</taxon>
        <taxon>Mortierellaceae</taxon>
        <taxon>Entomortierella</taxon>
    </lineage>
</organism>
<comment type="similarity">
    <text evidence="2">Belongs to the TBCC family.</text>
</comment>
<comment type="subunit">
    <text evidence="5">Supercomplex made of cofactors A to E. Cofactors A and D function by capturing and stabilizing tubulin in a quasi-native conformation. Cofactor E binds to the cofactor D-tubulin complex; interaction with cofactor C then causes the release of tubulin polypeptides that are committed to the native state.</text>
</comment>
<dbReference type="InterPro" id="IPR038397">
    <property type="entry name" value="TBCC_N_sf"/>
</dbReference>
<sequence>MKKINPENDLQSSIAPERRDIERCLEGLSRVPKDKVLDRVNELNQRINGLQNLVKEQIPTQPSSIIRVCTLEVRALADQLNVLRAQLVPKPKFRFKARAMLTSNASSSANPSSNTTEPDSPSNLTVAKTDSSMAVDDTSSRLVFNGQTDTHLSIDLYPTPSPMDISPPSSPLRSVRDVHLTHLTGCTVNLIPGSISLGNIYVKNLKRCLVVVPPITGNILLHGCVGSTLFGACHEVNESRKRQRRY</sequence>
<dbReference type="PANTHER" id="PTHR15139:SF0">
    <property type="entry name" value="TUBULIN-SPECIFIC CHAPERONE C"/>
    <property type="match status" value="1"/>
</dbReference>
<dbReference type="EMBL" id="BQFW01000009">
    <property type="protein sequence ID" value="GJJ74706.1"/>
    <property type="molecule type" value="Genomic_DNA"/>
</dbReference>
<proteinExistence type="inferred from homology"/>
<dbReference type="InterPro" id="IPR027684">
    <property type="entry name" value="TBCC"/>
</dbReference>
<evidence type="ECO:0000256" key="4">
    <source>
        <dbReference type="ARBA" id="ARBA00022990"/>
    </source>
</evidence>
<dbReference type="Proteomes" id="UP000827284">
    <property type="component" value="Unassembled WGS sequence"/>
</dbReference>
<evidence type="ECO:0000256" key="1">
    <source>
        <dbReference type="ARBA" id="ARBA00004496"/>
    </source>
</evidence>
<evidence type="ECO:0000313" key="9">
    <source>
        <dbReference type="Proteomes" id="UP000827284"/>
    </source>
</evidence>
<protein>
    <recommendedName>
        <fullName evidence="7">C-CAP/cofactor C-like domain-containing protein</fullName>
    </recommendedName>
</protein>
<comment type="caution">
    <text evidence="8">The sequence shown here is derived from an EMBL/GenBank/DDBJ whole genome shotgun (WGS) entry which is preliminary data.</text>
</comment>
<keyword evidence="3" id="KW-0963">Cytoplasm</keyword>
<evidence type="ECO:0000256" key="5">
    <source>
        <dbReference type="ARBA" id="ARBA00026055"/>
    </source>
</evidence>
<dbReference type="GO" id="GO:0015631">
    <property type="term" value="F:tubulin binding"/>
    <property type="evidence" value="ECO:0007669"/>
    <property type="project" value="InterPro"/>
</dbReference>
<evidence type="ECO:0000256" key="2">
    <source>
        <dbReference type="ARBA" id="ARBA00008848"/>
    </source>
</evidence>
<evidence type="ECO:0000313" key="8">
    <source>
        <dbReference type="EMBL" id="GJJ74706.1"/>
    </source>
</evidence>
<comment type="subcellular location">
    <subcellularLocation>
        <location evidence="1">Cytoplasm</location>
    </subcellularLocation>
</comment>
<evidence type="ECO:0000259" key="7">
    <source>
        <dbReference type="PROSITE" id="PS51329"/>
    </source>
</evidence>
<feature type="compositionally biased region" description="Low complexity" evidence="6">
    <location>
        <begin position="103"/>
        <end position="116"/>
    </location>
</feature>
<reference evidence="8" key="2">
    <citation type="journal article" date="2022" name="Microbiol. Resour. Announc.">
        <title>Whole-Genome Sequence of Entomortierella parvispora E1425, a Mucoromycotan Fungus Associated with Burkholderiaceae-Related Endosymbiotic Bacteria.</title>
        <authorList>
            <person name="Herlambang A."/>
            <person name="Guo Y."/>
            <person name="Takashima Y."/>
            <person name="Narisawa K."/>
            <person name="Ohta H."/>
            <person name="Nishizawa T."/>
        </authorList>
    </citation>
    <scope>NUCLEOTIDE SEQUENCE</scope>
    <source>
        <strain evidence="8">E1425</strain>
    </source>
</reference>
<dbReference type="InterPro" id="IPR016098">
    <property type="entry name" value="CAP/MinC_C"/>
</dbReference>
<keyword evidence="4" id="KW-0007">Acetylation</keyword>
<dbReference type="Pfam" id="PF07986">
    <property type="entry name" value="TBCC"/>
    <property type="match status" value="1"/>
</dbReference>
<dbReference type="Pfam" id="PF16752">
    <property type="entry name" value="TBCC_N"/>
    <property type="match status" value="1"/>
</dbReference>